<proteinExistence type="inferred from homology"/>
<evidence type="ECO:0000259" key="7">
    <source>
        <dbReference type="SMART" id="SM00563"/>
    </source>
</evidence>
<sequence>MSPIAPSPRSWKENRSIVAEFEGALLISTSLFPYFMLVSLEAGGPVRALALLLLAPLVRLLELAGLEYVALRVMIFVATAGLRVDDLRAAAKATLPKFYLENLRRRAYRVFAGCGGKRYVITSCPRIMAEPFSREYLDVDGVIGTELRAFRGFFLGLTSPGGLMSGSRRLEALRAAMAGTEMMDVCFASTCSVGDGSDVHTPQLIVDMDVPLQERHCITPRDAAQPVPRSEYPKPLIFHDGRLVALPTPLDSLIVLLWLPFGVVLVTVRILVGLSSPYKLCLLCTAATGVRIRAQFHEPRPDAATRSRSHTLFACNHRTLVDPVIISTALRRKVAAVTYSVSRLSELISPIPTIRLRRDRFEDGARMRSSLGHGDLVVCPEGTTCREPYLLRFSPLFAEIAEDIVPVAVTNEGSMFYGTTVRGHKCLDSFFFLMNPRPYYGLDFLAKVPGGQKSKYDVANHIQRAIGRTIGFECTNLTRKDKYRMLAGHDGFDPRK</sequence>
<comment type="caution">
    <text evidence="8">The sequence shown here is derived from an EMBL/GenBank/DDBJ whole genome shotgun (WGS) entry which is preliminary data.</text>
</comment>
<dbReference type="InterPro" id="IPR056462">
    <property type="entry name" value="HAD_RAM2/GPAT1-8"/>
</dbReference>
<reference evidence="8 9" key="1">
    <citation type="journal article" date="2014" name="Agronomy (Basel)">
        <title>A Draft Genome Sequence for Ensete ventricosum, the Drought-Tolerant Tree Against Hunger.</title>
        <authorList>
            <person name="Harrison J."/>
            <person name="Moore K.A."/>
            <person name="Paszkiewicz K."/>
            <person name="Jones T."/>
            <person name="Grant M."/>
            <person name="Ambacheew D."/>
            <person name="Muzemil S."/>
            <person name="Studholme D.J."/>
        </authorList>
    </citation>
    <scope>NUCLEOTIDE SEQUENCE [LARGE SCALE GENOMIC DNA]</scope>
</reference>
<dbReference type="GO" id="GO:0016020">
    <property type="term" value="C:membrane"/>
    <property type="evidence" value="ECO:0007669"/>
    <property type="project" value="UniProtKB-SubCell"/>
</dbReference>
<evidence type="ECO:0000256" key="3">
    <source>
        <dbReference type="ARBA" id="ARBA00022679"/>
    </source>
</evidence>
<dbReference type="PANTHER" id="PTHR15486:SF77">
    <property type="entry name" value="OS08G0131300 PROTEIN"/>
    <property type="match status" value="1"/>
</dbReference>
<dbReference type="GO" id="GO:0010143">
    <property type="term" value="P:cutin biosynthetic process"/>
    <property type="evidence" value="ECO:0007669"/>
    <property type="project" value="TreeGrafter"/>
</dbReference>
<comment type="similarity">
    <text evidence="2">Belongs to the GPAT/DAPAT family.</text>
</comment>
<comment type="subcellular location">
    <subcellularLocation>
        <location evidence="1">Membrane</location>
        <topology evidence="1">Multi-pass membrane protein</topology>
    </subcellularLocation>
</comment>
<keyword evidence="5" id="KW-1133">Transmembrane helix</keyword>
<dbReference type="EMBL" id="AMZH03005611">
    <property type="protein sequence ID" value="RRT65969.1"/>
    <property type="molecule type" value="Genomic_DNA"/>
</dbReference>
<accession>A0A426ZPQ4</accession>
<dbReference type="InterPro" id="IPR002123">
    <property type="entry name" value="Plipid/glycerol_acylTrfase"/>
</dbReference>
<dbReference type="SUPFAM" id="SSF69593">
    <property type="entry name" value="Glycerol-3-phosphate (1)-acyltransferase"/>
    <property type="match status" value="1"/>
</dbReference>
<dbReference type="SMART" id="SM00563">
    <property type="entry name" value="PlsC"/>
    <property type="match status" value="1"/>
</dbReference>
<feature type="domain" description="Phospholipid/glycerol acyltransferase" evidence="7">
    <location>
        <begin position="311"/>
        <end position="412"/>
    </location>
</feature>
<name>A0A426ZPQ4_ENSVE</name>
<evidence type="ECO:0000256" key="4">
    <source>
        <dbReference type="ARBA" id="ARBA00022692"/>
    </source>
</evidence>
<dbReference type="AlphaFoldDB" id="A0A426ZPQ4"/>
<evidence type="ECO:0000256" key="1">
    <source>
        <dbReference type="ARBA" id="ARBA00004141"/>
    </source>
</evidence>
<dbReference type="PANTHER" id="PTHR15486">
    <property type="entry name" value="ANCIENT UBIQUITOUS PROTEIN"/>
    <property type="match status" value="1"/>
</dbReference>
<evidence type="ECO:0000313" key="9">
    <source>
        <dbReference type="Proteomes" id="UP000287651"/>
    </source>
</evidence>
<dbReference type="GO" id="GO:0090447">
    <property type="term" value="F:glycerol-3-phosphate 2-O-acyltransferase activity"/>
    <property type="evidence" value="ECO:0007669"/>
    <property type="project" value="TreeGrafter"/>
</dbReference>
<dbReference type="Pfam" id="PF23270">
    <property type="entry name" value="HAD_RAM2_N"/>
    <property type="match status" value="1"/>
</dbReference>
<dbReference type="Proteomes" id="UP000287651">
    <property type="component" value="Unassembled WGS sequence"/>
</dbReference>
<evidence type="ECO:0000256" key="5">
    <source>
        <dbReference type="ARBA" id="ARBA00022989"/>
    </source>
</evidence>
<dbReference type="GO" id="GO:0016791">
    <property type="term" value="F:phosphatase activity"/>
    <property type="evidence" value="ECO:0007669"/>
    <property type="project" value="TreeGrafter"/>
</dbReference>
<evidence type="ECO:0000313" key="8">
    <source>
        <dbReference type="EMBL" id="RRT65969.1"/>
    </source>
</evidence>
<evidence type="ECO:0000256" key="2">
    <source>
        <dbReference type="ARBA" id="ARBA00007937"/>
    </source>
</evidence>
<keyword evidence="4" id="KW-0812">Transmembrane</keyword>
<dbReference type="Pfam" id="PF01553">
    <property type="entry name" value="Acyltransferase"/>
    <property type="match status" value="1"/>
</dbReference>
<protein>
    <recommendedName>
        <fullName evidence="7">Phospholipid/glycerol acyltransferase domain-containing protein</fullName>
    </recommendedName>
</protein>
<organism evidence="8 9">
    <name type="scientific">Ensete ventricosum</name>
    <name type="common">Abyssinian banana</name>
    <name type="synonym">Musa ensete</name>
    <dbReference type="NCBI Taxonomy" id="4639"/>
    <lineage>
        <taxon>Eukaryota</taxon>
        <taxon>Viridiplantae</taxon>
        <taxon>Streptophyta</taxon>
        <taxon>Embryophyta</taxon>
        <taxon>Tracheophyta</taxon>
        <taxon>Spermatophyta</taxon>
        <taxon>Magnoliopsida</taxon>
        <taxon>Liliopsida</taxon>
        <taxon>Zingiberales</taxon>
        <taxon>Musaceae</taxon>
        <taxon>Ensete</taxon>
    </lineage>
</organism>
<keyword evidence="6" id="KW-0472">Membrane</keyword>
<gene>
    <name evidence="8" type="ORF">B296_00019874</name>
</gene>
<evidence type="ECO:0000256" key="6">
    <source>
        <dbReference type="ARBA" id="ARBA00023136"/>
    </source>
</evidence>
<keyword evidence="3" id="KW-0808">Transferase</keyword>